<sequence length="322" mass="36457">MRIINSRRLVTVLAFLLIASVLLLVFRKSNVNNIHDPAQSPSSPLSQPPSLATIPKAIHQTYKTATLADWAKEEGKNNRTLWFLSWQQKNPSYSHTVLNDKAADEFIAANFDKETQTAWAKMPLPVLKADLLRYAMLYIHGGIYSDSDTECLQPIDSWYGPYESASFIASVEWYKDSHNFDVPMYKKTQLVQWTFGASPRHPALLATINDIVQKVSFASIAYLSSKKNVEAIGGPQVLTRHVLEYMKSHGDDLDSLQKADDDKGRMYFKKSRVLLLPMFSFMAQLAPERLDPVIAAKKKSQESTLFVNHHFAGTYLDNGWKN</sequence>
<dbReference type="Gene3D" id="3.90.550.20">
    <property type="match status" value="1"/>
</dbReference>
<dbReference type="InterPro" id="IPR039367">
    <property type="entry name" value="Och1-like"/>
</dbReference>
<gene>
    <name evidence="2" type="ORF">BCR33DRAFT_718281</name>
</gene>
<dbReference type="EMBL" id="MCGO01000028">
    <property type="protein sequence ID" value="ORY42594.1"/>
    <property type="molecule type" value="Genomic_DNA"/>
</dbReference>
<dbReference type="InterPro" id="IPR029044">
    <property type="entry name" value="Nucleotide-diphossugar_trans"/>
</dbReference>
<comment type="similarity">
    <text evidence="1">Belongs to the glycosyltransferase 32 family.</text>
</comment>
<name>A0A1Y2C6S0_9FUNG</name>
<evidence type="ECO:0000313" key="3">
    <source>
        <dbReference type="Proteomes" id="UP000193642"/>
    </source>
</evidence>
<evidence type="ECO:0000313" key="2">
    <source>
        <dbReference type="EMBL" id="ORY42594.1"/>
    </source>
</evidence>
<protein>
    <submittedName>
        <fullName evidence="2">Uncharacterized protein</fullName>
    </submittedName>
</protein>
<accession>A0A1Y2C6S0</accession>
<dbReference type="PANTHER" id="PTHR31834">
    <property type="entry name" value="INITIATION-SPECIFIC ALPHA-1,6-MANNOSYLTRANSFERASE"/>
    <property type="match status" value="1"/>
</dbReference>
<dbReference type="Proteomes" id="UP000193642">
    <property type="component" value="Unassembled WGS sequence"/>
</dbReference>
<dbReference type="Pfam" id="PF04488">
    <property type="entry name" value="Gly_transf_sug"/>
    <property type="match status" value="1"/>
</dbReference>
<evidence type="ECO:0000256" key="1">
    <source>
        <dbReference type="ARBA" id="ARBA00009003"/>
    </source>
</evidence>
<dbReference type="OrthoDB" id="409543at2759"/>
<reference evidence="2 3" key="1">
    <citation type="submission" date="2016-07" db="EMBL/GenBank/DDBJ databases">
        <title>Pervasive Adenine N6-methylation of Active Genes in Fungi.</title>
        <authorList>
            <consortium name="DOE Joint Genome Institute"/>
            <person name="Mondo S.J."/>
            <person name="Dannebaum R.O."/>
            <person name="Kuo R.C."/>
            <person name="Labutti K."/>
            <person name="Haridas S."/>
            <person name="Kuo A."/>
            <person name="Salamov A."/>
            <person name="Ahrendt S.R."/>
            <person name="Lipzen A."/>
            <person name="Sullivan W."/>
            <person name="Andreopoulos W.B."/>
            <person name="Clum A."/>
            <person name="Lindquist E."/>
            <person name="Daum C."/>
            <person name="Ramamoorthy G.K."/>
            <person name="Gryganskyi A."/>
            <person name="Culley D."/>
            <person name="Magnuson J.K."/>
            <person name="James T.Y."/>
            <person name="O'Malley M.A."/>
            <person name="Stajich J.E."/>
            <person name="Spatafora J.W."/>
            <person name="Visel A."/>
            <person name="Grigoriev I.V."/>
        </authorList>
    </citation>
    <scope>NUCLEOTIDE SEQUENCE [LARGE SCALE GENOMIC DNA]</scope>
    <source>
        <strain evidence="2 3">JEL800</strain>
    </source>
</reference>
<proteinExistence type="inferred from homology"/>
<dbReference type="GO" id="GO:0000009">
    <property type="term" value="F:alpha-1,6-mannosyltransferase activity"/>
    <property type="evidence" value="ECO:0007669"/>
    <property type="project" value="InterPro"/>
</dbReference>
<dbReference type="SUPFAM" id="SSF53448">
    <property type="entry name" value="Nucleotide-diphospho-sugar transferases"/>
    <property type="match status" value="1"/>
</dbReference>
<dbReference type="InterPro" id="IPR007577">
    <property type="entry name" value="GlycoTrfase_DXD_sugar-bd_CS"/>
</dbReference>
<dbReference type="GO" id="GO:0000136">
    <property type="term" value="C:mannan polymerase complex"/>
    <property type="evidence" value="ECO:0007669"/>
    <property type="project" value="TreeGrafter"/>
</dbReference>
<dbReference type="AlphaFoldDB" id="A0A1Y2C6S0"/>
<dbReference type="GO" id="GO:0006487">
    <property type="term" value="P:protein N-linked glycosylation"/>
    <property type="evidence" value="ECO:0007669"/>
    <property type="project" value="TreeGrafter"/>
</dbReference>
<organism evidence="2 3">
    <name type="scientific">Rhizoclosmatium globosum</name>
    <dbReference type="NCBI Taxonomy" id="329046"/>
    <lineage>
        <taxon>Eukaryota</taxon>
        <taxon>Fungi</taxon>
        <taxon>Fungi incertae sedis</taxon>
        <taxon>Chytridiomycota</taxon>
        <taxon>Chytridiomycota incertae sedis</taxon>
        <taxon>Chytridiomycetes</taxon>
        <taxon>Chytridiales</taxon>
        <taxon>Chytriomycetaceae</taxon>
        <taxon>Rhizoclosmatium</taxon>
    </lineage>
</organism>
<dbReference type="PANTHER" id="PTHR31834:SF1">
    <property type="entry name" value="INITIATION-SPECIFIC ALPHA-1,6-MANNOSYLTRANSFERASE"/>
    <property type="match status" value="1"/>
</dbReference>
<keyword evidence="3" id="KW-1185">Reference proteome</keyword>
<dbReference type="STRING" id="329046.A0A1Y2C6S0"/>
<comment type="caution">
    <text evidence="2">The sequence shown here is derived from an EMBL/GenBank/DDBJ whole genome shotgun (WGS) entry which is preliminary data.</text>
</comment>